<dbReference type="Gene3D" id="3.30.565.10">
    <property type="entry name" value="Histidine kinase-like ATPase, C-terminal domain"/>
    <property type="match status" value="1"/>
</dbReference>
<gene>
    <name evidence="3" type="ORF">BJ992_000996</name>
</gene>
<accession>A0A7X0IAN1</accession>
<keyword evidence="1" id="KW-0723">Serine/threonine-protein kinase</keyword>
<proteinExistence type="predicted"/>
<evidence type="ECO:0000259" key="2">
    <source>
        <dbReference type="Pfam" id="PF13581"/>
    </source>
</evidence>
<evidence type="ECO:0000256" key="1">
    <source>
        <dbReference type="ARBA" id="ARBA00022527"/>
    </source>
</evidence>
<dbReference type="InterPro" id="IPR050267">
    <property type="entry name" value="Anti-sigma-factor_SerPK"/>
</dbReference>
<organism evidence="3 4">
    <name type="scientific">Sphaerisporangium rubeum</name>
    <dbReference type="NCBI Taxonomy" id="321317"/>
    <lineage>
        <taxon>Bacteria</taxon>
        <taxon>Bacillati</taxon>
        <taxon>Actinomycetota</taxon>
        <taxon>Actinomycetes</taxon>
        <taxon>Streptosporangiales</taxon>
        <taxon>Streptosporangiaceae</taxon>
        <taxon>Sphaerisporangium</taxon>
    </lineage>
</organism>
<sequence>MTAQPVRRQAVIRGEAPWWLLPSVEAALCGPAGAELRELGHTGAPVKEARDFTAQTLTAWGLAELSADARLVVSELVTNALRHAGPPQGVRLLHRSAHLVCAVLDSADHPPILTTADHFAESGRGLWLIDTLCSSWGWHPLPHGKLVWASFPTPLPSHHRTSA</sequence>
<dbReference type="Pfam" id="PF13581">
    <property type="entry name" value="HATPase_c_2"/>
    <property type="match status" value="1"/>
</dbReference>
<feature type="domain" description="Histidine kinase/HSP90-like ATPase" evidence="2">
    <location>
        <begin position="46"/>
        <end position="150"/>
    </location>
</feature>
<dbReference type="EMBL" id="JACHIU010000001">
    <property type="protein sequence ID" value="MBB6471565.1"/>
    <property type="molecule type" value="Genomic_DNA"/>
</dbReference>
<evidence type="ECO:0000313" key="3">
    <source>
        <dbReference type="EMBL" id="MBB6471565.1"/>
    </source>
</evidence>
<dbReference type="InterPro" id="IPR036890">
    <property type="entry name" value="HATPase_C_sf"/>
</dbReference>
<protein>
    <recommendedName>
        <fullName evidence="2">Histidine kinase/HSP90-like ATPase domain-containing protein</fullName>
    </recommendedName>
</protein>
<dbReference type="InterPro" id="IPR003594">
    <property type="entry name" value="HATPase_dom"/>
</dbReference>
<reference evidence="3 4" key="1">
    <citation type="submission" date="2020-08" db="EMBL/GenBank/DDBJ databases">
        <title>Sequencing the genomes of 1000 actinobacteria strains.</title>
        <authorList>
            <person name="Klenk H.-P."/>
        </authorList>
    </citation>
    <scope>NUCLEOTIDE SEQUENCE [LARGE SCALE GENOMIC DNA]</scope>
    <source>
        <strain evidence="3 4">DSM 44936</strain>
    </source>
</reference>
<dbReference type="SUPFAM" id="SSF55874">
    <property type="entry name" value="ATPase domain of HSP90 chaperone/DNA topoisomerase II/histidine kinase"/>
    <property type="match status" value="1"/>
</dbReference>
<dbReference type="Proteomes" id="UP000555564">
    <property type="component" value="Unassembled WGS sequence"/>
</dbReference>
<dbReference type="GO" id="GO:0004674">
    <property type="term" value="F:protein serine/threonine kinase activity"/>
    <property type="evidence" value="ECO:0007669"/>
    <property type="project" value="UniProtKB-KW"/>
</dbReference>
<dbReference type="CDD" id="cd16936">
    <property type="entry name" value="HATPase_RsbW-like"/>
    <property type="match status" value="1"/>
</dbReference>
<evidence type="ECO:0000313" key="4">
    <source>
        <dbReference type="Proteomes" id="UP000555564"/>
    </source>
</evidence>
<dbReference type="RefSeq" id="WP_184978752.1">
    <property type="nucleotide sequence ID" value="NZ_BAAALO010000055.1"/>
</dbReference>
<keyword evidence="1" id="KW-0418">Kinase</keyword>
<keyword evidence="4" id="KW-1185">Reference proteome</keyword>
<dbReference type="PANTHER" id="PTHR35526">
    <property type="entry name" value="ANTI-SIGMA-F FACTOR RSBW-RELATED"/>
    <property type="match status" value="1"/>
</dbReference>
<comment type="caution">
    <text evidence="3">The sequence shown here is derived from an EMBL/GenBank/DDBJ whole genome shotgun (WGS) entry which is preliminary data.</text>
</comment>
<name>A0A7X0IAN1_9ACTN</name>
<keyword evidence="1" id="KW-0808">Transferase</keyword>
<dbReference type="AlphaFoldDB" id="A0A7X0IAN1"/>
<dbReference type="PANTHER" id="PTHR35526:SF3">
    <property type="entry name" value="ANTI-SIGMA-F FACTOR RSBW"/>
    <property type="match status" value="1"/>
</dbReference>